<dbReference type="InterPro" id="IPR036186">
    <property type="entry name" value="Serpin_sf"/>
</dbReference>
<keyword evidence="3" id="KW-0732">Signal</keyword>
<accession>A0A8D0HNF5</accession>
<dbReference type="Gene3D" id="2.10.310.10">
    <property type="entry name" value="Serpins superfamily"/>
    <property type="match status" value="1"/>
</dbReference>
<dbReference type="FunFam" id="3.30.497.10:FF:000001">
    <property type="entry name" value="Serine protease inhibitor"/>
    <property type="match status" value="1"/>
</dbReference>
<keyword evidence="5" id="KW-0325">Glycoprotein</keyword>
<dbReference type="InterPro" id="IPR000215">
    <property type="entry name" value="Serpin_fam"/>
</dbReference>
<organism evidence="8 9">
    <name type="scientific">Sphenodon punctatus</name>
    <name type="common">Tuatara</name>
    <name type="synonym">Hatteria punctata</name>
    <dbReference type="NCBI Taxonomy" id="8508"/>
    <lineage>
        <taxon>Eukaryota</taxon>
        <taxon>Metazoa</taxon>
        <taxon>Chordata</taxon>
        <taxon>Craniata</taxon>
        <taxon>Vertebrata</taxon>
        <taxon>Euteleostomi</taxon>
        <taxon>Lepidosauria</taxon>
        <taxon>Sphenodontia</taxon>
        <taxon>Sphenodontidae</taxon>
        <taxon>Sphenodon</taxon>
    </lineage>
</organism>
<evidence type="ECO:0000259" key="7">
    <source>
        <dbReference type="SMART" id="SM00093"/>
    </source>
</evidence>
<dbReference type="PROSITE" id="PS00284">
    <property type="entry name" value="SERPIN"/>
    <property type="match status" value="1"/>
</dbReference>
<sequence>SFSPIKTYNSQASGLCCCPSELKMLPPQRDMACLGVAPSNADFAFRFYKQVASDTGDKNVFFSPLSISTAFAMLTLVAKSTTLNQIKKVLAFNLTQTEEQKIHEEFHHLIQTLNRPESEIQLNMGNALFIDQKLQPLQKFLEDVKSLYESEGFSSNFKNSAEAEKQINDYIKKKTQGKIVDLVKNLDELTKLVLVNYIYFKAHWENPFYQESTYKEDFFVDVTTTVKVSMMTRDGCYETHYDEKLCCELVRIPYKGGAAALFILPAEGKMKHVEDIIPQHTCANKHARIMLFIPKFSIAGTYDVKDLMESMGVTEVFSDHADLSGITGQPDLKVSKVVHKALLNVHEFGTEAVGATVMECVLCSLPPTIRFNRPFLLLIVDQTTHSILFLGKIVNPTEK</sequence>
<evidence type="ECO:0000256" key="4">
    <source>
        <dbReference type="ARBA" id="ARBA00022900"/>
    </source>
</evidence>
<reference evidence="8" key="1">
    <citation type="submission" date="2025-08" db="UniProtKB">
        <authorList>
            <consortium name="Ensembl"/>
        </authorList>
    </citation>
    <scope>IDENTIFICATION</scope>
</reference>
<dbReference type="PANTHER" id="PTHR11461">
    <property type="entry name" value="SERINE PROTEASE INHIBITOR, SERPIN"/>
    <property type="match status" value="1"/>
</dbReference>
<proteinExistence type="inferred from homology"/>
<evidence type="ECO:0000313" key="9">
    <source>
        <dbReference type="Proteomes" id="UP000694392"/>
    </source>
</evidence>
<dbReference type="Gene3D" id="3.30.497.10">
    <property type="entry name" value="Antithrombin, subunit I, domain 2"/>
    <property type="match status" value="1"/>
</dbReference>
<dbReference type="Pfam" id="PF00079">
    <property type="entry name" value="Serpin"/>
    <property type="match status" value="1"/>
</dbReference>
<evidence type="ECO:0000256" key="2">
    <source>
        <dbReference type="ARBA" id="ARBA00022690"/>
    </source>
</evidence>
<evidence type="ECO:0000256" key="6">
    <source>
        <dbReference type="RuleBase" id="RU000411"/>
    </source>
</evidence>
<dbReference type="InterPro" id="IPR042185">
    <property type="entry name" value="Serpin_sf_2"/>
</dbReference>
<dbReference type="GeneTree" id="ENSGT00940000164389"/>
<dbReference type="AlphaFoldDB" id="A0A8D0HNF5"/>
<dbReference type="Ensembl" id="ENSSPUT00000023870.1">
    <property type="protein sequence ID" value="ENSSPUP00000022396.1"/>
    <property type="gene ID" value="ENSSPUG00000017064.1"/>
</dbReference>
<protein>
    <recommendedName>
        <fullName evidence="7">Serpin domain-containing protein</fullName>
    </recommendedName>
</protein>
<dbReference type="GO" id="GO:0005615">
    <property type="term" value="C:extracellular space"/>
    <property type="evidence" value="ECO:0007669"/>
    <property type="project" value="InterPro"/>
</dbReference>
<dbReference type="InterPro" id="IPR042178">
    <property type="entry name" value="Serpin_sf_1"/>
</dbReference>
<keyword evidence="9" id="KW-1185">Reference proteome</keyword>
<dbReference type="Gene3D" id="2.30.39.10">
    <property type="entry name" value="Alpha-1-antitrypsin, domain 1"/>
    <property type="match status" value="1"/>
</dbReference>
<dbReference type="InterPro" id="IPR023795">
    <property type="entry name" value="Serpin_CS"/>
</dbReference>
<keyword evidence="4" id="KW-0722">Serine protease inhibitor</keyword>
<dbReference type="FunFam" id="2.30.39.10:FF:000003">
    <property type="entry name" value="alpha-1-antitrypsin isoform X1"/>
    <property type="match status" value="1"/>
</dbReference>
<comment type="similarity">
    <text evidence="1 6">Belongs to the serpin family.</text>
</comment>
<evidence type="ECO:0000256" key="5">
    <source>
        <dbReference type="ARBA" id="ARBA00023180"/>
    </source>
</evidence>
<name>A0A8D0HNF5_SPHPU</name>
<reference evidence="8" key="2">
    <citation type="submission" date="2025-09" db="UniProtKB">
        <authorList>
            <consortium name="Ensembl"/>
        </authorList>
    </citation>
    <scope>IDENTIFICATION</scope>
</reference>
<dbReference type="PANTHER" id="PTHR11461:SF165">
    <property type="entry name" value="ALPHA-1-ANTITRYPSIN"/>
    <property type="match status" value="1"/>
</dbReference>
<dbReference type="SUPFAM" id="SSF56574">
    <property type="entry name" value="Serpins"/>
    <property type="match status" value="1"/>
</dbReference>
<dbReference type="FunFam" id="2.10.310.10:FF:000001">
    <property type="entry name" value="Serpin family A member 1"/>
    <property type="match status" value="1"/>
</dbReference>
<evidence type="ECO:0000313" key="8">
    <source>
        <dbReference type="Ensembl" id="ENSSPUP00000022396.1"/>
    </source>
</evidence>
<dbReference type="Proteomes" id="UP000694392">
    <property type="component" value="Unplaced"/>
</dbReference>
<dbReference type="CDD" id="cd19548">
    <property type="entry name" value="serpinA_A1AT-like"/>
    <property type="match status" value="1"/>
</dbReference>
<dbReference type="InterPro" id="IPR023796">
    <property type="entry name" value="Serpin_dom"/>
</dbReference>
<keyword evidence="2" id="KW-0646">Protease inhibitor</keyword>
<feature type="domain" description="Serpin" evidence="7">
    <location>
        <begin position="45"/>
        <end position="396"/>
    </location>
</feature>
<evidence type="ECO:0000256" key="3">
    <source>
        <dbReference type="ARBA" id="ARBA00022729"/>
    </source>
</evidence>
<evidence type="ECO:0000256" key="1">
    <source>
        <dbReference type="ARBA" id="ARBA00009500"/>
    </source>
</evidence>
<dbReference type="GO" id="GO:0004867">
    <property type="term" value="F:serine-type endopeptidase inhibitor activity"/>
    <property type="evidence" value="ECO:0007669"/>
    <property type="project" value="UniProtKB-KW"/>
</dbReference>
<dbReference type="SMART" id="SM00093">
    <property type="entry name" value="SERPIN"/>
    <property type="match status" value="1"/>
</dbReference>